<evidence type="ECO:0000313" key="2">
    <source>
        <dbReference type="Proteomes" id="UP000199673"/>
    </source>
</evidence>
<dbReference type="OrthoDB" id="1448232at2"/>
<organism evidence="1 2">
    <name type="scientific">Algoriphagus locisalis</name>
    <dbReference type="NCBI Taxonomy" id="305507"/>
    <lineage>
        <taxon>Bacteria</taxon>
        <taxon>Pseudomonadati</taxon>
        <taxon>Bacteroidota</taxon>
        <taxon>Cytophagia</taxon>
        <taxon>Cytophagales</taxon>
        <taxon>Cyclobacteriaceae</taxon>
        <taxon>Algoriphagus</taxon>
    </lineage>
</organism>
<accession>A0A1I6XSA8</accession>
<keyword evidence="2" id="KW-1185">Reference proteome</keyword>
<reference evidence="2" key="1">
    <citation type="submission" date="2016-10" db="EMBL/GenBank/DDBJ databases">
        <authorList>
            <person name="Varghese N."/>
            <person name="Submissions S."/>
        </authorList>
    </citation>
    <scope>NUCLEOTIDE SEQUENCE [LARGE SCALE GENOMIC DNA]</scope>
    <source>
        <strain evidence="2">DSM 23445</strain>
    </source>
</reference>
<evidence type="ECO:0000313" key="1">
    <source>
        <dbReference type="EMBL" id="SFT41258.1"/>
    </source>
</evidence>
<dbReference type="STRING" id="305507.SAMN04489724_0644"/>
<sequence>MQTITLKVSESAYDQLMRLLKTINPKELEIINENFNTLQAEVVADYHHAKKNDTTSLSIEELEKELSTMLEKYDT</sequence>
<dbReference type="EMBL" id="FPBF01000001">
    <property type="protein sequence ID" value="SFT41258.1"/>
    <property type="molecule type" value="Genomic_DNA"/>
</dbReference>
<dbReference type="Proteomes" id="UP000199673">
    <property type="component" value="Unassembled WGS sequence"/>
</dbReference>
<proteinExistence type="predicted"/>
<protein>
    <submittedName>
        <fullName evidence="1">Uncharacterized protein</fullName>
    </submittedName>
</protein>
<gene>
    <name evidence="1" type="ORF">SAMN04489724_0644</name>
</gene>
<dbReference type="AlphaFoldDB" id="A0A1I6XSA8"/>
<dbReference type="RefSeq" id="WP_091691252.1">
    <property type="nucleotide sequence ID" value="NZ_FPBF01000001.1"/>
</dbReference>
<name>A0A1I6XSA8_9BACT</name>